<evidence type="ECO:0000256" key="1">
    <source>
        <dbReference type="ARBA" id="ARBA00022884"/>
    </source>
</evidence>
<proteinExistence type="predicted"/>
<dbReference type="AlphaFoldDB" id="A0A8J5RJT6"/>
<accession>A0A8J5RJT6</accession>
<organism evidence="4 5">
    <name type="scientific">Zizania palustris</name>
    <name type="common">Northern wild rice</name>
    <dbReference type="NCBI Taxonomy" id="103762"/>
    <lineage>
        <taxon>Eukaryota</taxon>
        <taxon>Viridiplantae</taxon>
        <taxon>Streptophyta</taxon>
        <taxon>Embryophyta</taxon>
        <taxon>Tracheophyta</taxon>
        <taxon>Spermatophyta</taxon>
        <taxon>Magnoliopsida</taxon>
        <taxon>Liliopsida</taxon>
        <taxon>Poales</taxon>
        <taxon>Poaceae</taxon>
        <taxon>BOP clade</taxon>
        <taxon>Oryzoideae</taxon>
        <taxon>Oryzeae</taxon>
        <taxon>Zizaniinae</taxon>
        <taxon>Zizania</taxon>
    </lineage>
</organism>
<keyword evidence="5" id="KW-1185">Reference proteome</keyword>
<gene>
    <name evidence="4" type="ORF">GUJ93_ZPchr0008g13673</name>
</gene>
<feature type="domain" description="KHDC4/BBP-like KH-domain type I" evidence="3">
    <location>
        <begin position="209"/>
        <end position="291"/>
    </location>
</feature>
<dbReference type="EMBL" id="JAAALK010000290">
    <property type="protein sequence ID" value="KAG8046255.1"/>
    <property type="molecule type" value="Genomic_DNA"/>
</dbReference>
<evidence type="ECO:0000259" key="3">
    <source>
        <dbReference type="Pfam" id="PF22675"/>
    </source>
</evidence>
<comment type="caution">
    <text evidence="4">The sequence shown here is derived from an EMBL/GenBank/DDBJ whole genome shotgun (WGS) entry which is preliminary data.</text>
</comment>
<evidence type="ECO:0000256" key="2">
    <source>
        <dbReference type="SAM" id="MobiDB-lite"/>
    </source>
</evidence>
<dbReference type="GO" id="GO:0005634">
    <property type="term" value="C:nucleus"/>
    <property type="evidence" value="ECO:0007669"/>
    <property type="project" value="TreeGrafter"/>
</dbReference>
<evidence type="ECO:0000313" key="4">
    <source>
        <dbReference type="EMBL" id="KAG8046255.1"/>
    </source>
</evidence>
<sequence length="621" mass="66871">MQLWNCVIPTLDGLNMSSIPFHSTVTEIRECYVGKDAADPAPLLRCRRAELRHGHEAGPISASKAHRLPGSLVARSNAKNEAPAAAASKEDNAKHVQRITKWGPDLTLDPSVRKSRALAYQTRLVQITKELKSGTLEIGENEGSMSTARGSNSDDANNQKKNEQGKVELLELERREIIGEILHLNSGYKVPEDYKPLLKETKIPLLTKAHPGHNIIGVLMGLDSNAKKRLQQETGAKICVYGTKKANGEKTEIHQPDINEAQDAYEDLYINVSADSYDKLDAAITLIELLLTPASVNSTATEASATVSSEVSSGGANLADLQQVQSTTCPPGFLQYQSHNAHWVSTPQANVPSIPSSGSLPSALPNNTFQFQPPADSLSMPPYTVPPHVMNIMPRNPLPIHGPQPSMSNTQQPPPQFQANPSIGPPFGRPPGIGSPLLAPSSMLPRSIRPLQTPHVSGGWLNFSSVPVQPQRPPPTFMPVRPPISVSPLVSTPQLEGAVPPVPSQSNMSTSYGTQQPLGARFATSATLPSRPSGGPQFFPFSAASGPFLGANAVVSCWVTTAVISAVHANATSHANTYSNERPSFSFPPGSTFRIWYGRFCKHKLQSDINGWFQATTSSHR</sequence>
<keyword evidence="1" id="KW-0694">RNA-binding</keyword>
<dbReference type="GO" id="GO:0048024">
    <property type="term" value="P:regulation of mRNA splicing, via spliceosome"/>
    <property type="evidence" value="ECO:0007669"/>
    <property type="project" value="TreeGrafter"/>
</dbReference>
<dbReference type="OrthoDB" id="6777263at2759"/>
<feature type="region of interest" description="Disordered" evidence="2">
    <location>
        <begin position="136"/>
        <end position="164"/>
    </location>
</feature>
<name>A0A8J5RJT6_ZIZPA</name>
<dbReference type="InterPro" id="IPR055256">
    <property type="entry name" value="KH_1_KHDC4/BBP-like"/>
</dbReference>
<feature type="compositionally biased region" description="Polar residues" evidence="2">
    <location>
        <begin position="143"/>
        <end position="156"/>
    </location>
</feature>
<reference evidence="4" key="2">
    <citation type="submission" date="2021-02" db="EMBL/GenBank/DDBJ databases">
        <authorList>
            <person name="Kimball J.A."/>
            <person name="Haas M.W."/>
            <person name="Macchietto M."/>
            <person name="Kono T."/>
            <person name="Duquette J."/>
            <person name="Shao M."/>
        </authorList>
    </citation>
    <scope>NUCLEOTIDE SEQUENCE</scope>
    <source>
        <tissue evidence="4">Fresh leaf tissue</tissue>
    </source>
</reference>
<reference evidence="4" key="1">
    <citation type="journal article" date="2021" name="bioRxiv">
        <title>Whole Genome Assembly and Annotation of Northern Wild Rice, Zizania palustris L., Supports a Whole Genome Duplication in the Zizania Genus.</title>
        <authorList>
            <person name="Haas M."/>
            <person name="Kono T."/>
            <person name="Macchietto M."/>
            <person name="Millas R."/>
            <person name="McGilp L."/>
            <person name="Shao M."/>
            <person name="Duquette J."/>
            <person name="Hirsch C.N."/>
            <person name="Kimball J."/>
        </authorList>
    </citation>
    <scope>NUCLEOTIDE SEQUENCE</scope>
    <source>
        <tissue evidence="4">Fresh leaf tissue</tissue>
    </source>
</reference>
<dbReference type="Pfam" id="PF22675">
    <property type="entry name" value="KH-I_KHDC4-BBP"/>
    <property type="match status" value="1"/>
</dbReference>
<dbReference type="PANTHER" id="PTHR11208">
    <property type="entry name" value="RNA-BINDING PROTEIN RELATED"/>
    <property type="match status" value="1"/>
</dbReference>
<dbReference type="Proteomes" id="UP000729402">
    <property type="component" value="Unassembled WGS sequence"/>
</dbReference>
<evidence type="ECO:0000313" key="5">
    <source>
        <dbReference type="Proteomes" id="UP000729402"/>
    </source>
</evidence>
<protein>
    <recommendedName>
        <fullName evidence="3">KHDC4/BBP-like KH-domain type I domain-containing protein</fullName>
    </recommendedName>
</protein>
<dbReference type="GO" id="GO:0003729">
    <property type="term" value="F:mRNA binding"/>
    <property type="evidence" value="ECO:0007669"/>
    <property type="project" value="TreeGrafter"/>
</dbReference>
<dbReference type="PANTHER" id="PTHR11208:SF98">
    <property type="entry name" value="RNA-BINDING KH DOMAIN-CONTAINING PROTEIN"/>
    <property type="match status" value="1"/>
</dbReference>
<dbReference type="InterPro" id="IPR045071">
    <property type="entry name" value="BBP-like"/>
</dbReference>